<dbReference type="Proteomes" id="UP000248790">
    <property type="component" value="Unassembled WGS sequence"/>
</dbReference>
<name>A0A327WPK1_LARAB</name>
<proteinExistence type="predicted"/>
<organism evidence="1 2">
    <name type="scientific">Larkinella arboricola</name>
    <dbReference type="NCBI Taxonomy" id="643671"/>
    <lineage>
        <taxon>Bacteria</taxon>
        <taxon>Pseudomonadati</taxon>
        <taxon>Bacteroidota</taxon>
        <taxon>Cytophagia</taxon>
        <taxon>Cytophagales</taxon>
        <taxon>Spirosomataceae</taxon>
        <taxon>Larkinella</taxon>
    </lineage>
</organism>
<accession>A0A327WPK1</accession>
<gene>
    <name evidence="1" type="ORF">LX87_04660</name>
</gene>
<protein>
    <submittedName>
        <fullName evidence="1">Uncharacterized protein</fullName>
    </submittedName>
</protein>
<comment type="caution">
    <text evidence="1">The sequence shown here is derived from an EMBL/GenBank/DDBJ whole genome shotgun (WGS) entry which is preliminary data.</text>
</comment>
<evidence type="ECO:0000313" key="2">
    <source>
        <dbReference type="Proteomes" id="UP000248790"/>
    </source>
</evidence>
<reference evidence="1 2" key="1">
    <citation type="submission" date="2018-06" db="EMBL/GenBank/DDBJ databases">
        <title>Genomic Encyclopedia of Archaeal and Bacterial Type Strains, Phase II (KMG-II): from individual species to whole genera.</title>
        <authorList>
            <person name="Goeker M."/>
        </authorList>
    </citation>
    <scope>NUCLEOTIDE SEQUENCE [LARGE SCALE GENOMIC DNA]</scope>
    <source>
        <strain evidence="1 2">DSM 21851</strain>
    </source>
</reference>
<evidence type="ECO:0000313" key="1">
    <source>
        <dbReference type="EMBL" id="RAJ93148.1"/>
    </source>
</evidence>
<sequence length="42" mass="4725">MYVFPQSNTTFMDVSASREKGVGSHETLVLADSLLNAPRRLW</sequence>
<dbReference type="EMBL" id="QLMC01000006">
    <property type="protein sequence ID" value="RAJ93148.1"/>
    <property type="molecule type" value="Genomic_DNA"/>
</dbReference>
<keyword evidence="2" id="KW-1185">Reference proteome</keyword>
<dbReference type="AlphaFoldDB" id="A0A327WPK1"/>